<protein>
    <submittedName>
        <fullName evidence="6">Transcriptional regulatory protein ZraR</fullName>
    </submittedName>
</protein>
<dbReference type="SMART" id="SM00382">
    <property type="entry name" value="AAA"/>
    <property type="match status" value="1"/>
</dbReference>
<accession>A0A2T0B385</accession>
<dbReference type="GO" id="GO:0006355">
    <property type="term" value="P:regulation of DNA-templated transcription"/>
    <property type="evidence" value="ECO:0007669"/>
    <property type="project" value="InterPro"/>
</dbReference>
<dbReference type="PANTHER" id="PTHR32071:SF57">
    <property type="entry name" value="C4-DICARBOXYLATE TRANSPORT TRANSCRIPTIONAL REGULATORY PROTEIN DCTD"/>
    <property type="match status" value="1"/>
</dbReference>
<evidence type="ECO:0000256" key="1">
    <source>
        <dbReference type="ARBA" id="ARBA00022741"/>
    </source>
</evidence>
<keyword evidence="4" id="KW-0804">Transcription</keyword>
<dbReference type="SUPFAM" id="SSF46689">
    <property type="entry name" value="Homeodomain-like"/>
    <property type="match status" value="1"/>
</dbReference>
<dbReference type="OrthoDB" id="9803970at2"/>
<dbReference type="Gene3D" id="1.10.8.60">
    <property type="match status" value="1"/>
</dbReference>
<keyword evidence="2" id="KW-0067">ATP-binding</keyword>
<organism evidence="6 7">
    <name type="scientific">Clostridium liquoris</name>
    <dbReference type="NCBI Taxonomy" id="1289519"/>
    <lineage>
        <taxon>Bacteria</taxon>
        <taxon>Bacillati</taxon>
        <taxon>Bacillota</taxon>
        <taxon>Clostridia</taxon>
        <taxon>Eubacteriales</taxon>
        <taxon>Clostridiaceae</taxon>
        <taxon>Clostridium</taxon>
    </lineage>
</organism>
<dbReference type="Gene3D" id="3.30.450.20">
    <property type="entry name" value="PAS domain"/>
    <property type="match status" value="1"/>
</dbReference>
<gene>
    <name evidence="6" type="primary">zraR_1</name>
    <name evidence="6" type="ORF">CLLI_17590</name>
</gene>
<dbReference type="RefSeq" id="WP_106063845.1">
    <property type="nucleotide sequence ID" value="NZ_PVXO01000047.1"/>
</dbReference>
<keyword evidence="1" id="KW-0547">Nucleotide-binding</keyword>
<keyword evidence="3" id="KW-0805">Transcription regulation</keyword>
<dbReference type="InterPro" id="IPR009057">
    <property type="entry name" value="Homeodomain-like_sf"/>
</dbReference>
<name>A0A2T0B385_9CLOT</name>
<dbReference type="InterPro" id="IPR029016">
    <property type="entry name" value="GAF-like_dom_sf"/>
</dbReference>
<dbReference type="InterPro" id="IPR003593">
    <property type="entry name" value="AAA+_ATPase"/>
</dbReference>
<dbReference type="GO" id="GO:0005524">
    <property type="term" value="F:ATP binding"/>
    <property type="evidence" value="ECO:0007669"/>
    <property type="project" value="UniProtKB-KW"/>
</dbReference>
<evidence type="ECO:0000259" key="5">
    <source>
        <dbReference type="PROSITE" id="PS50045"/>
    </source>
</evidence>
<dbReference type="EMBL" id="PVXO01000047">
    <property type="protein sequence ID" value="PRR78332.1"/>
    <property type="molecule type" value="Genomic_DNA"/>
</dbReference>
<dbReference type="CDD" id="cd00009">
    <property type="entry name" value="AAA"/>
    <property type="match status" value="1"/>
</dbReference>
<dbReference type="InterPro" id="IPR027417">
    <property type="entry name" value="P-loop_NTPase"/>
</dbReference>
<dbReference type="Gene3D" id="3.40.50.300">
    <property type="entry name" value="P-loop containing nucleotide triphosphate hydrolases"/>
    <property type="match status" value="1"/>
</dbReference>
<evidence type="ECO:0000313" key="6">
    <source>
        <dbReference type="EMBL" id="PRR78332.1"/>
    </source>
</evidence>
<dbReference type="PROSITE" id="PS00688">
    <property type="entry name" value="SIGMA54_INTERACT_3"/>
    <property type="match status" value="1"/>
</dbReference>
<evidence type="ECO:0000313" key="7">
    <source>
        <dbReference type="Proteomes" id="UP000239706"/>
    </source>
</evidence>
<dbReference type="Proteomes" id="UP000239706">
    <property type="component" value="Unassembled WGS sequence"/>
</dbReference>
<dbReference type="InterPro" id="IPR002078">
    <property type="entry name" value="Sigma_54_int"/>
</dbReference>
<dbReference type="Gene3D" id="3.30.450.40">
    <property type="match status" value="1"/>
</dbReference>
<dbReference type="Pfam" id="PF25601">
    <property type="entry name" value="AAA_lid_14"/>
    <property type="match status" value="1"/>
</dbReference>
<dbReference type="PROSITE" id="PS50045">
    <property type="entry name" value="SIGMA54_INTERACT_4"/>
    <property type="match status" value="1"/>
</dbReference>
<dbReference type="InterPro" id="IPR025944">
    <property type="entry name" value="Sigma_54_int_dom_CS"/>
</dbReference>
<evidence type="ECO:0000256" key="4">
    <source>
        <dbReference type="ARBA" id="ARBA00023163"/>
    </source>
</evidence>
<dbReference type="Pfam" id="PF00158">
    <property type="entry name" value="Sigma54_activat"/>
    <property type="match status" value="1"/>
</dbReference>
<dbReference type="AlphaFoldDB" id="A0A2T0B385"/>
<dbReference type="InterPro" id="IPR025662">
    <property type="entry name" value="Sigma_54_int_dom_ATP-bd_1"/>
</dbReference>
<evidence type="ECO:0000256" key="2">
    <source>
        <dbReference type="ARBA" id="ARBA00022840"/>
    </source>
</evidence>
<proteinExistence type="predicted"/>
<evidence type="ECO:0000256" key="3">
    <source>
        <dbReference type="ARBA" id="ARBA00023015"/>
    </source>
</evidence>
<keyword evidence="7" id="KW-1185">Reference proteome</keyword>
<dbReference type="PANTHER" id="PTHR32071">
    <property type="entry name" value="TRANSCRIPTIONAL REGULATORY PROTEIN"/>
    <property type="match status" value="1"/>
</dbReference>
<feature type="domain" description="Sigma-54 factor interaction" evidence="5">
    <location>
        <begin position="276"/>
        <end position="506"/>
    </location>
</feature>
<reference evidence="6 7" key="1">
    <citation type="submission" date="2018-03" db="EMBL/GenBank/DDBJ databases">
        <title>Genome sequence of Clostridium liquoris DSM 100320.</title>
        <authorList>
            <person name="Poehlein A."/>
            <person name="Daniel R."/>
        </authorList>
    </citation>
    <scope>NUCLEOTIDE SEQUENCE [LARGE SCALE GENOMIC DNA]</scope>
    <source>
        <strain evidence="6 7">DSM 100320</strain>
    </source>
</reference>
<dbReference type="FunFam" id="3.40.50.300:FF:000006">
    <property type="entry name" value="DNA-binding transcriptional regulator NtrC"/>
    <property type="match status" value="1"/>
</dbReference>
<comment type="caution">
    <text evidence="6">The sequence shown here is derived from an EMBL/GenBank/DDBJ whole genome shotgun (WGS) entry which is preliminary data.</text>
</comment>
<sequence length="587" mass="66524">MIEKIQSELQEIAETIKAIVNIDITIMDKNLKRIAGTGKLKNKIGSRGPENSVFQKCIDTGKSYFISNPVNCEECLSCETNDNCKEKAEVCFPIIIEGKVEGVIGMIAFSEKQKSIFLKKQESYKDFDNRLSELISSRVKENTISNRLKYKSVELLTVIDSVDEGIIIIGKNNIILSVNEYIRKELGKGNIVGKNIEIILPAFIVNKFKEKNYKLQEEEVNIKVGEVKYKFILSLVPIYMDEKMVSAVITLKDFNKLQRSVLKISGKWDNYGFDELIGHSPNFMQVKNQAKHIAKGSAPVLLLGESGTGKELFARAIHGESDRKNELFLPINCGAIPENLIESELFGYDKGAFTGANPNGKIGKFETAKNGTIFLDEIGDLPLHLQVKLLRVLEEKSIVRVGGIKPIEIDCRIIAATNKNLIEKIKKKEFREDLFYRLSVIPINIPPLRERRGDIIELATYFLNRFNKIYGKSIKGFTQCSKDMLLNYSFPGNVRELQNIIEYAINFEQGDLIEEKLLEKRITTNKDNISEEAGLKEMVAIYEKEVINKLINHYGDSTEAKKNIAKKLKISTATLYRKLEEMNKKGI</sequence>
<dbReference type="PROSITE" id="PS00675">
    <property type="entry name" value="SIGMA54_INTERACT_1"/>
    <property type="match status" value="1"/>
</dbReference>
<dbReference type="SUPFAM" id="SSF52540">
    <property type="entry name" value="P-loop containing nucleoside triphosphate hydrolases"/>
    <property type="match status" value="1"/>
</dbReference>
<dbReference type="InterPro" id="IPR058031">
    <property type="entry name" value="AAA_lid_NorR"/>
</dbReference>
<dbReference type="Gene3D" id="1.10.10.60">
    <property type="entry name" value="Homeodomain-like"/>
    <property type="match status" value="1"/>
</dbReference>